<dbReference type="Proteomes" id="UP000199149">
    <property type="component" value="Unassembled WGS sequence"/>
</dbReference>
<dbReference type="RefSeq" id="WP_092907565.1">
    <property type="nucleotide sequence ID" value="NZ_FOUZ01000005.1"/>
</dbReference>
<protein>
    <submittedName>
        <fullName evidence="2">Glycosyltransferase involved in cell wall bisynthesis</fullName>
    </submittedName>
</protein>
<dbReference type="Gene3D" id="3.90.550.10">
    <property type="entry name" value="Spore Coat Polysaccharide Biosynthesis Protein SpsA, Chain A"/>
    <property type="match status" value="1"/>
</dbReference>
<feature type="domain" description="Glycosyltransferase 2-like" evidence="1">
    <location>
        <begin position="7"/>
        <end position="124"/>
    </location>
</feature>
<dbReference type="InterPro" id="IPR029044">
    <property type="entry name" value="Nucleotide-diphossugar_trans"/>
</dbReference>
<dbReference type="GO" id="GO:0016758">
    <property type="term" value="F:hexosyltransferase activity"/>
    <property type="evidence" value="ECO:0007669"/>
    <property type="project" value="UniProtKB-ARBA"/>
</dbReference>
<evidence type="ECO:0000313" key="2">
    <source>
        <dbReference type="EMBL" id="SFN00704.1"/>
    </source>
</evidence>
<dbReference type="EMBL" id="FOUZ01000005">
    <property type="protein sequence ID" value="SFN00704.1"/>
    <property type="molecule type" value="Genomic_DNA"/>
</dbReference>
<proteinExistence type="predicted"/>
<sequence>MEMELVSIITPCYNSENYIAETYQSIKAQSYPNWEWIIVDDCSSDKSADIIRSFQDNRIKLFVEPINKGAANARNKALSLSKGKYITFIDSDDLWLPSFLETTIKYLKDNNEELVYTSYKRVNEVLEPLLSDFIAIDNINRNRILYNCPIPMLTSVYDSTRIGKVSFPDAELREDHAMWIDLLAKVKYARAIKESLAIYRIREESVSRNKLNIAIKQYEVYRKYLKMNLFTSSYYTFFWALNGLKKYGKL</sequence>
<dbReference type="SUPFAM" id="SSF53448">
    <property type="entry name" value="Nucleotide-diphospho-sugar transferases"/>
    <property type="match status" value="1"/>
</dbReference>
<keyword evidence="3" id="KW-1185">Reference proteome</keyword>
<organism evidence="2 3">
    <name type="scientific">Algoriella xinjiangensis</name>
    <dbReference type="NCBI Taxonomy" id="684065"/>
    <lineage>
        <taxon>Bacteria</taxon>
        <taxon>Pseudomonadati</taxon>
        <taxon>Bacteroidota</taxon>
        <taxon>Flavobacteriia</taxon>
        <taxon>Flavobacteriales</taxon>
        <taxon>Weeksellaceae</taxon>
        <taxon>Algoriella</taxon>
    </lineage>
</organism>
<evidence type="ECO:0000259" key="1">
    <source>
        <dbReference type="Pfam" id="PF00535"/>
    </source>
</evidence>
<name>A0A1I4VHH5_9FLAO</name>
<dbReference type="AlphaFoldDB" id="A0A1I4VHH5"/>
<keyword evidence="2" id="KW-0808">Transferase</keyword>
<reference evidence="3" key="1">
    <citation type="submission" date="2016-10" db="EMBL/GenBank/DDBJ databases">
        <authorList>
            <person name="Varghese N."/>
            <person name="Submissions S."/>
        </authorList>
    </citation>
    <scope>NUCLEOTIDE SEQUENCE [LARGE SCALE GENOMIC DNA]</scope>
    <source>
        <strain evidence="3">XJ109</strain>
    </source>
</reference>
<dbReference type="OrthoDB" id="9815829at2"/>
<accession>A0A1I4VHH5</accession>
<dbReference type="STRING" id="684065.SAMN05421738_105146"/>
<dbReference type="PANTHER" id="PTHR22916">
    <property type="entry name" value="GLYCOSYLTRANSFERASE"/>
    <property type="match status" value="1"/>
</dbReference>
<evidence type="ECO:0000313" key="3">
    <source>
        <dbReference type="Proteomes" id="UP000199149"/>
    </source>
</evidence>
<dbReference type="InterPro" id="IPR001173">
    <property type="entry name" value="Glyco_trans_2-like"/>
</dbReference>
<dbReference type="PANTHER" id="PTHR22916:SF3">
    <property type="entry name" value="UDP-GLCNAC:BETAGAL BETA-1,3-N-ACETYLGLUCOSAMINYLTRANSFERASE-LIKE PROTEIN 1"/>
    <property type="match status" value="1"/>
</dbReference>
<dbReference type="Pfam" id="PF00535">
    <property type="entry name" value="Glycos_transf_2"/>
    <property type="match status" value="1"/>
</dbReference>
<gene>
    <name evidence="2" type="ORF">SAMN05421738_105146</name>
</gene>